<evidence type="ECO:0000313" key="2">
    <source>
        <dbReference type="EMBL" id="SFF79758.1"/>
    </source>
</evidence>
<accession>A0A1I2LMJ1</accession>
<dbReference type="EMBL" id="FONG01000029">
    <property type="protein sequence ID" value="SFF79758.1"/>
    <property type="molecule type" value="Genomic_DNA"/>
</dbReference>
<sequence>MDRGSEVDVIAGGAGGDLPGAAARALWWGSAGLVLAVPGASVLVVGAEHGGRLTVAVLLVLVQAVALRWATQAPS</sequence>
<dbReference type="STRING" id="380248.SAMN05216251_12955"/>
<feature type="transmembrane region" description="Helical" evidence="1">
    <location>
        <begin position="25"/>
        <end position="46"/>
    </location>
</feature>
<gene>
    <name evidence="2" type="ORF">SAMN05216251_12955</name>
</gene>
<protein>
    <submittedName>
        <fullName evidence="2">Uncharacterized protein</fullName>
    </submittedName>
</protein>
<dbReference type="RefSeq" id="WP_322936921.1">
    <property type="nucleotide sequence ID" value="NZ_FONG01000029.1"/>
</dbReference>
<keyword evidence="3" id="KW-1185">Reference proteome</keyword>
<dbReference type="AlphaFoldDB" id="A0A1I2LMJ1"/>
<keyword evidence="1" id="KW-1133">Transmembrane helix</keyword>
<name>A0A1I2LMJ1_9ACTN</name>
<evidence type="ECO:0000256" key="1">
    <source>
        <dbReference type="SAM" id="Phobius"/>
    </source>
</evidence>
<feature type="transmembrane region" description="Helical" evidence="1">
    <location>
        <begin position="53"/>
        <end position="71"/>
    </location>
</feature>
<proteinExistence type="predicted"/>
<dbReference type="Proteomes" id="UP000199323">
    <property type="component" value="Unassembled WGS sequence"/>
</dbReference>
<keyword evidence="1" id="KW-0812">Transmembrane</keyword>
<reference evidence="2 3" key="1">
    <citation type="submission" date="2016-10" db="EMBL/GenBank/DDBJ databases">
        <authorList>
            <person name="de Groot N.N."/>
        </authorList>
    </citation>
    <scope>NUCLEOTIDE SEQUENCE [LARGE SCALE GENOMIC DNA]</scope>
    <source>
        <strain evidence="2 3">CGMCC 4.3510</strain>
    </source>
</reference>
<organism evidence="2 3">
    <name type="scientific">Actinacidiphila alni</name>
    <dbReference type="NCBI Taxonomy" id="380248"/>
    <lineage>
        <taxon>Bacteria</taxon>
        <taxon>Bacillati</taxon>
        <taxon>Actinomycetota</taxon>
        <taxon>Actinomycetes</taxon>
        <taxon>Kitasatosporales</taxon>
        <taxon>Streptomycetaceae</taxon>
        <taxon>Actinacidiphila</taxon>
    </lineage>
</organism>
<keyword evidence="1" id="KW-0472">Membrane</keyword>
<evidence type="ECO:0000313" key="3">
    <source>
        <dbReference type="Proteomes" id="UP000199323"/>
    </source>
</evidence>